<organism evidence="16 17">
    <name type="scientific">Obba rivulosa</name>
    <dbReference type="NCBI Taxonomy" id="1052685"/>
    <lineage>
        <taxon>Eukaryota</taxon>
        <taxon>Fungi</taxon>
        <taxon>Dikarya</taxon>
        <taxon>Basidiomycota</taxon>
        <taxon>Agaricomycotina</taxon>
        <taxon>Agaricomycetes</taxon>
        <taxon>Polyporales</taxon>
        <taxon>Gelatoporiaceae</taxon>
        <taxon>Obba</taxon>
    </lineage>
</organism>
<evidence type="ECO:0000256" key="6">
    <source>
        <dbReference type="ARBA" id="ARBA00022723"/>
    </source>
</evidence>
<dbReference type="GO" id="GO:0002143">
    <property type="term" value="P:tRNA wobble position uridine thiolation"/>
    <property type="evidence" value="ECO:0007669"/>
    <property type="project" value="InterPro"/>
</dbReference>
<dbReference type="PANTHER" id="PTHR10953">
    <property type="entry name" value="UBIQUITIN-ACTIVATING ENZYME E1"/>
    <property type="match status" value="1"/>
</dbReference>
<keyword evidence="4 13" id="KW-0819">tRNA processing</keyword>
<comment type="subcellular location">
    <subcellularLocation>
        <location evidence="1">Cytoplasm</location>
        <location evidence="1">Cytosol</location>
    </subcellularLocation>
</comment>
<keyword evidence="11 13" id="KW-0511">Multifunctional enzyme</keyword>
<evidence type="ECO:0000256" key="7">
    <source>
        <dbReference type="ARBA" id="ARBA00022741"/>
    </source>
</evidence>
<evidence type="ECO:0000313" key="17">
    <source>
        <dbReference type="Proteomes" id="UP000250043"/>
    </source>
</evidence>
<dbReference type="PANTHER" id="PTHR10953:SF102">
    <property type="entry name" value="ADENYLYLTRANSFERASE AND SULFURTRANSFERASE MOCS3"/>
    <property type="match status" value="1"/>
</dbReference>
<feature type="domain" description="Rhodanese" evidence="15">
    <location>
        <begin position="325"/>
        <end position="432"/>
    </location>
</feature>
<feature type="binding site" evidence="13">
    <location>
        <begin position="149"/>
        <end position="150"/>
    </location>
    <ligand>
        <name>ATP</name>
        <dbReference type="ChEBI" id="CHEBI:30616"/>
    </ligand>
</feature>
<keyword evidence="8" id="KW-0833">Ubl conjugation pathway</keyword>
<comment type="cofactor">
    <cofactor evidence="13">
        <name>Zn(2+)</name>
        <dbReference type="ChEBI" id="CHEBI:29105"/>
    </cofactor>
    <text evidence="13">Binds 1 zinc ion per subunit.</text>
</comment>
<feature type="binding site" evidence="13">
    <location>
        <position position="274"/>
    </location>
    <ligand>
        <name>Zn(2+)</name>
        <dbReference type="ChEBI" id="CHEBI:29105"/>
    </ligand>
</feature>
<dbReference type="Gene3D" id="3.40.50.720">
    <property type="entry name" value="NAD(P)-binding Rossmann-like Domain"/>
    <property type="match status" value="1"/>
</dbReference>
<dbReference type="Gene3D" id="3.40.250.10">
    <property type="entry name" value="Rhodanese-like domain"/>
    <property type="match status" value="1"/>
</dbReference>
<feature type="binding site" evidence="13">
    <location>
        <position position="105"/>
    </location>
    <ligand>
        <name>ATP</name>
        <dbReference type="ChEBI" id="CHEBI:30616"/>
    </ligand>
</feature>
<feature type="binding site" evidence="13">
    <location>
        <position position="271"/>
    </location>
    <ligand>
        <name>Zn(2+)</name>
        <dbReference type="ChEBI" id="CHEBI:29105"/>
    </ligand>
</feature>
<sequence>MSSSTDSTSPTELHSADGSTPKLPLHDYTRYGRQLILNELGLPGQLKLCDASVVVVGAGGLGCPALQYLAAAGVGRIGIVDHDSVELSNLQRQVLHTEARIGMPKALSAAEAIKQMNRSVQVHPIVAALTPSNAESLLSSYDVILDCTDNLPTRYLLSDVAVRLDRPLVSGAAQQLVGQLCTYHLPLTDGKGHGPCFRCLFPRPPAPDLAGSCAELGILGAVTGVIGTLQATEAIKIITRMHDGKPTLLMYSALGAPPFRNVTLRARRPTCPGCGNEGERVGTISETDYVAFCGGERPDWVARGLAIGSADSRIRAKEFNQVLRERRNVRLIDVRPPVEFGICHIPGSLNIPIKELVANPSAYLGPDDLRRVVNTVEEKTQADSQETYVICRLGNDSQIAVDALRGAGAKGVIKDLVGGLRAWATDVDQTFPIY</sequence>
<dbReference type="GO" id="GO:0005524">
    <property type="term" value="F:ATP binding"/>
    <property type="evidence" value="ECO:0007669"/>
    <property type="project" value="UniProtKB-KW"/>
</dbReference>
<dbReference type="GO" id="GO:0070566">
    <property type="term" value="F:adenylyltransferase activity"/>
    <property type="evidence" value="ECO:0007669"/>
    <property type="project" value="InterPro"/>
</dbReference>
<evidence type="ECO:0000259" key="15">
    <source>
        <dbReference type="PROSITE" id="PS50206"/>
    </source>
</evidence>
<dbReference type="HAMAP" id="MF_03049">
    <property type="entry name" value="MOCS3_Uba4"/>
    <property type="match status" value="1"/>
</dbReference>
<keyword evidence="9 13" id="KW-0862">Zinc</keyword>
<comment type="similarity">
    <text evidence="13">In the N-terminal section; belongs to the HesA/MoeB/ThiF family. UBA4 subfamily.</text>
</comment>
<dbReference type="InterPro" id="IPR028885">
    <property type="entry name" value="MOCS3/Uba4"/>
</dbReference>
<feature type="active site" description="Cysteine persulfide intermediate; for sulfurtransferase activity" evidence="13">
    <location>
        <position position="391"/>
    </location>
</feature>
<evidence type="ECO:0000313" key="16">
    <source>
        <dbReference type="EMBL" id="OCH94903.1"/>
    </source>
</evidence>
<dbReference type="AlphaFoldDB" id="A0A8E2DSD4"/>
<evidence type="ECO:0000256" key="14">
    <source>
        <dbReference type="SAM" id="MobiDB-lite"/>
    </source>
</evidence>
<dbReference type="GO" id="GO:0005829">
    <property type="term" value="C:cytosol"/>
    <property type="evidence" value="ECO:0007669"/>
    <property type="project" value="UniProtKB-SubCell"/>
</dbReference>
<comment type="pathway">
    <text evidence="13">tRNA modification; 5-methoxycarbonylmethyl-2-thiouridine-tRNA biosynthesis.</text>
</comment>
<dbReference type="InterPro" id="IPR001763">
    <property type="entry name" value="Rhodanese-like_dom"/>
</dbReference>
<feature type="region of interest" description="Disordered" evidence="14">
    <location>
        <begin position="1"/>
        <end position="25"/>
    </location>
</feature>
<evidence type="ECO:0000256" key="12">
    <source>
        <dbReference type="ARBA" id="ARBA00075323"/>
    </source>
</evidence>
<dbReference type="InterPro" id="IPR000594">
    <property type="entry name" value="ThiF_NAD_FAD-bd"/>
</dbReference>
<feature type="active site" description="Glycyl thioester intermediate; for adenylyltransferase activity" evidence="13">
    <location>
        <position position="213"/>
    </location>
</feature>
<dbReference type="InterPro" id="IPR035985">
    <property type="entry name" value="Ubiquitin-activating_enz"/>
</dbReference>
<dbReference type="UniPathway" id="UPA00988"/>
<evidence type="ECO:0000256" key="8">
    <source>
        <dbReference type="ARBA" id="ARBA00022786"/>
    </source>
</evidence>
<keyword evidence="10 13" id="KW-0067">ATP-binding</keyword>
<dbReference type="OrthoDB" id="10261062at2759"/>
<dbReference type="CDD" id="cd00757">
    <property type="entry name" value="ThiF_MoeB_HesA_family"/>
    <property type="match status" value="1"/>
</dbReference>
<dbReference type="GO" id="GO:0042292">
    <property type="term" value="F:URM1 activating enzyme activity"/>
    <property type="evidence" value="ECO:0007669"/>
    <property type="project" value="TreeGrafter"/>
</dbReference>
<dbReference type="GO" id="GO:0004792">
    <property type="term" value="F:thiosulfate-cyanide sulfurtransferase activity"/>
    <property type="evidence" value="ECO:0007669"/>
    <property type="project" value="TreeGrafter"/>
</dbReference>
<evidence type="ECO:0000256" key="11">
    <source>
        <dbReference type="ARBA" id="ARBA00023268"/>
    </source>
</evidence>
<proteinExistence type="inferred from homology"/>
<dbReference type="GO" id="GO:0046872">
    <property type="term" value="F:metal ion binding"/>
    <property type="evidence" value="ECO:0007669"/>
    <property type="project" value="UniProtKB-KW"/>
</dbReference>
<evidence type="ECO:0000256" key="3">
    <source>
        <dbReference type="ARBA" id="ARBA00022679"/>
    </source>
</evidence>
<dbReference type="InterPro" id="IPR036873">
    <property type="entry name" value="Rhodanese-like_dom_sf"/>
</dbReference>
<dbReference type="Proteomes" id="UP000250043">
    <property type="component" value="Unassembled WGS sequence"/>
</dbReference>
<feature type="binding site" evidence="13">
    <location>
        <position position="199"/>
    </location>
    <ligand>
        <name>Zn(2+)</name>
        <dbReference type="ChEBI" id="CHEBI:29105"/>
    </ligand>
</feature>
<protein>
    <recommendedName>
        <fullName evidence="12">Needs CLA4 to survive protein 3</fullName>
    </recommendedName>
</protein>
<evidence type="ECO:0000256" key="13">
    <source>
        <dbReference type="HAMAP-Rule" id="MF_03049"/>
    </source>
</evidence>
<name>A0A8E2DSD4_9APHY</name>
<evidence type="ECO:0000256" key="9">
    <source>
        <dbReference type="ARBA" id="ARBA00022833"/>
    </source>
</evidence>
<keyword evidence="17" id="KW-1185">Reference proteome</keyword>
<dbReference type="SMART" id="SM00450">
    <property type="entry name" value="RHOD"/>
    <property type="match status" value="1"/>
</dbReference>
<feature type="binding site" evidence="13">
    <location>
        <begin position="88"/>
        <end position="92"/>
    </location>
    <ligand>
        <name>ATP</name>
        <dbReference type="ChEBI" id="CHEBI:30616"/>
    </ligand>
</feature>
<dbReference type="FunFam" id="3.40.50.720:FF:000033">
    <property type="entry name" value="Adenylyltransferase and sulfurtransferase MOCS3"/>
    <property type="match status" value="1"/>
</dbReference>
<feature type="binding site" evidence="13">
    <location>
        <position position="60"/>
    </location>
    <ligand>
        <name>ATP</name>
        <dbReference type="ChEBI" id="CHEBI:30616"/>
    </ligand>
</feature>
<dbReference type="FunFam" id="3.40.250.10:FF:000014">
    <property type="entry name" value="Adenylyltransferase and sulfurtransferase MOCS3"/>
    <property type="match status" value="1"/>
</dbReference>
<feature type="binding site" evidence="13">
    <location>
        <position position="196"/>
    </location>
    <ligand>
        <name>Zn(2+)</name>
        <dbReference type="ChEBI" id="CHEBI:29105"/>
    </ligand>
</feature>
<evidence type="ECO:0000256" key="4">
    <source>
        <dbReference type="ARBA" id="ARBA00022694"/>
    </source>
</evidence>
<keyword evidence="3 13" id="KW-0808">Transferase</keyword>
<keyword evidence="2 13" id="KW-0963">Cytoplasm</keyword>
<keyword evidence="5" id="KW-0548">Nucleotidyltransferase</keyword>
<dbReference type="Pfam" id="PF00581">
    <property type="entry name" value="Rhodanese"/>
    <property type="match status" value="1"/>
</dbReference>
<dbReference type="EMBL" id="KV722340">
    <property type="protein sequence ID" value="OCH94903.1"/>
    <property type="molecule type" value="Genomic_DNA"/>
</dbReference>
<dbReference type="Pfam" id="PF00899">
    <property type="entry name" value="ThiF"/>
    <property type="match status" value="1"/>
</dbReference>
<dbReference type="GO" id="GO:0032447">
    <property type="term" value="P:protein urmylation"/>
    <property type="evidence" value="ECO:0007669"/>
    <property type="project" value="TreeGrafter"/>
</dbReference>
<reference evidence="16 17" key="1">
    <citation type="submission" date="2016-07" db="EMBL/GenBank/DDBJ databases">
        <title>Draft genome of the white-rot fungus Obba rivulosa 3A-2.</title>
        <authorList>
            <consortium name="DOE Joint Genome Institute"/>
            <person name="Miettinen O."/>
            <person name="Riley R."/>
            <person name="Acob R."/>
            <person name="Barry K."/>
            <person name="Cullen D."/>
            <person name="De Vries R."/>
            <person name="Hainaut M."/>
            <person name="Hatakka A."/>
            <person name="Henrissat B."/>
            <person name="Hilden K."/>
            <person name="Kuo R."/>
            <person name="Labutti K."/>
            <person name="Lipzen A."/>
            <person name="Makela M.R."/>
            <person name="Sandor L."/>
            <person name="Spatafora J.W."/>
            <person name="Grigoriev I.V."/>
            <person name="Hibbett D.S."/>
        </authorList>
    </citation>
    <scope>NUCLEOTIDE SEQUENCE [LARGE SCALE GENOMIC DNA]</scope>
    <source>
        <strain evidence="16 17">3A-2</strain>
    </source>
</reference>
<dbReference type="InterPro" id="IPR045886">
    <property type="entry name" value="ThiF/MoeB/HesA"/>
</dbReference>
<keyword evidence="6 13" id="KW-0479">Metal-binding</keyword>
<accession>A0A8E2DSD4</accession>
<evidence type="ECO:0000256" key="2">
    <source>
        <dbReference type="ARBA" id="ARBA00022490"/>
    </source>
</evidence>
<keyword evidence="7 13" id="KW-0547">Nucleotide-binding</keyword>
<evidence type="ECO:0000256" key="10">
    <source>
        <dbReference type="ARBA" id="ARBA00022840"/>
    </source>
</evidence>
<dbReference type="SUPFAM" id="SSF69572">
    <property type="entry name" value="Activating enzymes of the ubiquitin-like proteins"/>
    <property type="match status" value="1"/>
</dbReference>
<feature type="compositionally biased region" description="Polar residues" evidence="14">
    <location>
        <begin position="1"/>
        <end position="12"/>
    </location>
</feature>
<dbReference type="PROSITE" id="PS50206">
    <property type="entry name" value="RHODANESE_3"/>
    <property type="match status" value="1"/>
</dbReference>
<evidence type="ECO:0000256" key="1">
    <source>
        <dbReference type="ARBA" id="ARBA00004514"/>
    </source>
</evidence>
<feature type="binding site" evidence="13">
    <location>
        <position position="81"/>
    </location>
    <ligand>
        <name>ATP</name>
        <dbReference type="ChEBI" id="CHEBI:30616"/>
    </ligand>
</feature>
<evidence type="ECO:0000256" key="5">
    <source>
        <dbReference type="ARBA" id="ARBA00022695"/>
    </source>
</evidence>
<gene>
    <name evidence="13" type="primary">UBA4</name>
    <name evidence="16" type="ORF">OBBRIDRAFT_788903</name>
</gene>